<protein>
    <submittedName>
        <fullName evidence="3">SRPBCC domain-containing protein</fullName>
    </submittedName>
</protein>
<organism evidence="3 4">
    <name type="scientific">Lysinibacillus fusiformis</name>
    <dbReference type="NCBI Taxonomy" id="28031"/>
    <lineage>
        <taxon>Bacteria</taxon>
        <taxon>Bacillati</taxon>
        <taxon>Bacillota</taxon>
        <taxon>Bacilli</taxon>
        <taxon>Bacillales</taxon>
        <taxon>Bacillaceae</taxon>
        <taxon>Lysinibacillus</taxon>
    </lineage>
</organism>
<gene>
    <name evidence="3" type="ORF">CRI88_13800</name>
</gene>
<sequence length="139" mass="16126">MDNQQIIGQTKSVGFQVGVRRTFPISQEQAWALITTAEGVHSWLGEGTTIIFEAGHKYHSRTGTGEIRIVKPLEQLRLTWQKEAWSRPSTVQIRILPKERHKTTISFHQEHLSDQTVREEMKRHWESVLDSIKERAQTI</sequence>
<feature type="domain" description="Activator of Hsp90 ATPase homologue 1/2-like C-terminal" evidence="2">
    <location>
        <begin position="26"/>
        <end position="135"/>
    </location>
</feature>
<evidence type="ECO:0000313" key="4">
    <source>
        <dbReference type="Proteomes" id="UP000234956"/>
    </source>
</evidence>
<evidence type="ECO:0000313" key="3">
    <source>
        <dbReference type="EMBL" id="PKU51751.1"/>
    </source>
</evidence>
<dbReference type="Gene3D" id="3.30.530.20">
    <property type="match status" value="1"/>
</dbReference>
<evidence type="ECO:0000256" key="1">
    <source>
        <dbReference type="ARBA" id="ARBA00006817"/>
    </source>
</evidence>
<dbReference type="InterPro" id="IPR023393">
    <property type="entry name" value="START-like_dom_sf"/>
</dbReference>
<dbReference type="RefSeq" id="WP_036123529.1">
    <property type="nucleotide sequence ID" value="NZ_JAZBNI010000002.1"/>
</dbReference>
<dbReference type="Pfam" id="PF08327">
    <property type="entry name" value="AHSA1"/>
    <property type="match status" value="1"/>
</dbReference>
<dbReference type="EMBL" id="PDFK01000003">
    <property type="protein sequence ID" value="PKU51751.1"/>
    <property type="molecule type" value="Genomic_DNA"/>
</dbReference>
<reference evidence="3 4" key="1">
    <citation type="submission" date="2017-10" db="EMBL/GenBank/DDBJ databases">
        <title>Draft genome of Lysinibacillus fusiformis strain Juneja, a laboratory-derived pathogen of Drosophila melanogaster.</title>
        <authorList>
            <person name="Smith B.R."/>
            <person name="Unckless R.L."/>
        </authorList>
    </citation>
    <scope>NUCLEOTIDE SEQUENCE [LARGE SCALE GENOMIC DNA]</scope>
    <source>
        <strain evidence="3 4">Juneja</strain>
    </source>
</reference>
<evidence type="ECO:0000259" key="2">
    <source>
        <dbReference type="Pfam" id="PF08327"/>
    </source>
</evidence>
<name>A0A2I0V0B6_9BACI</name>
<dbReference type="CDD" id="cd07814">
    <property type="entry name" value="SRPBCC_CalC_Aha1-like"/>
    <property type="match status" value="1"/>
</dbReference>
<proteinExistence type="inferred from homology"/>
<accession>A0A2I0V0B6</accession>
<dbReference type="InterPro" id="IPR013538">
    <property type="entry name" value="ASHA1/2-like_C"/>
</dbReference>
<comment type="caution">
    <text evidence="3">The sequence shown here is derived from an EMBL/GenBank/DDBJ whole genome shotgun (WGS) entry which is preliminary data.</text>
</comment>
<dbReference type="AlphaFoldDB" id="A0A2I0V0B6"/>
<dbReference type="Proteomes" id="UP000234956">
    <property type="component" value="Unassembled WGS sequence"/>
</dbReference>
<dbReference type="SUPFAM" id="SSF55961">
    <property type="entry name" value="Bet v1-like"/>
    <property type="match status" value="1"/>
</dbReference>
<comment type="similarity">
    <text evidence="1">Belongs to the AHA1 family.</text>
</comment>